<dbReference type="AlphaFoldDB" id="A0A5C5WWM4"/>
<protein>
    <submittedName>
        <fullName evidence="2">Uncharacterized protein</fullName>
    </submittedName>
</protein>
<accession>A0A5C5WWM4</accession>
<dbReference type="PROSITE" id="PS00409">
    <property type="entry name" value="PROKAR_NTER_METHYL"/>
    <property type="match status" value="1"/>
</dbReference>
<dbReference type="InterPro" id="IPR012902">
    <property type="entry name" value="N_methyl_site"/>
</dbReference>
<comment type="caution">
    <text evidence="2">The sequence shown here is derived from an EMBL/GenBank/DDBJ whole genome shotgun (WGS) entry which is preliminary data.</text>
</comment>
<proteinExistence type="predicted"/>
<evidence type="ECO:0000313" key="3">
    <source>
        <dbReference type="Proteomes" id="UP000316598"/>
    </source>
</evidence>
<dbReference type="Proteomes" id="UP000316598">
    <property type="component" value="Unassembled WGS sequence"/>
</dbReference>
<dbReference type="EMBL" id="SJPI01000001">
    <property type="protein sequence ID" value="TWT54262.1"/>
    <property type="molecule type" value="Genomic_DNA"/>
</dbReference>
<gene>
    <name evidence="2" type="ORF">Pla22_19040</name>
</gene>
<keyword evidence="1" id="KW-0812">Transmembrane</keyword>
<sequence length="178" mass="20028" precursor="true">MMHRQQNCRRGFSLLEATLATMMASLVAIMASTAAVDISRGFVEGIAEARMATEFRVLSQSLRRDFAGSLPESRSGHPKRWRLVGKQLVSDTELQLCFDSQLDGTANWSGSDRIITYLLDTDTKRFIRNDSVSGNDFVMAENVSDMEILIDSGVISLWFEFSVGDWQREFRFATSDLP</sequence>
<name>A0A5C5WWM4_9BACT</name>
<reference evidence="2 3" key="1">
    <citation type="submission" date="2019-02" db="EMBL/GenBank/DDBJ databases">
        <title>Deep-cultivation of Planctomycetes and their phenomic and genomic characterization uncovers novel biology.</title>
        <authorList>
            <person name="Wiegand S."/>
            <person name="Jogler M."/>
            <person name="Boedeker C."/>
            <person name="Pinto D."/>
            <person name="Vollmers J."/>
            <person name="Rivas-Marin E."/>
            <person name="Kohn T."/>
            <person name="Peeters S.H."/>
            <person name="Heuer A."/>
            <person name="Rast P."/>
            <person name="Oberbeckmann S."/>
            <person name="Bunk B."/>
            <person name="Jeske O."/>
            <person name="Meyerdierks A."/>
            <person name="Storesund J.E."/>
            <person name="Kallscheuer N."/>
            <person name="Luecker S."/>
            <person name="Lage O.M."/>
            <person name="Pohl T."/>
            <person name="Merkel B.J."/>
            <person name="Hornburger P."/>
            <person name="Mueller R.-W."/>
            <person name="Bruemmer F."/>
            <person name="Labrenz M."/>
            <person name="Spormann A.M."/>
            <person name="Op Den Camp H."/>
            <person name="Overmann J."/>
            <person name="Amann R."/>
            <person name="Jetten M.S.M."/>
            <person name="Mascher T."/>
            <person name="Medema M.H."/>
            <person name="Devos D.P."/>
            <person name="Kaster A.-K."/>
            <person name="Ovreas L."/>
            <person name="Rohde M."/>
            <person name="Galperin M.Y."/>
            <person name="Jogler C."/>
        </authorList>
    </citation>
    <scope>NUCLEOTIDE SEQUENCE [LARGE SCALE GENOMIC DNA]</scope>
    <source>
        <strain evidence="2 3">Pla22</strain>
    </source>
</reference>
<evidence type="ECO:0000313" key="2">
    <source>
        <dbReference type="EMBL" id="TWT54262.1"/>
    </source>
</evidence>
<keyword evidence="1" id="KW-1133">Transmembrane helix</keyword>
<organism evidence="2 3">
    <name type="scientific">Rubripirellula amarantea</name>
    <dbReference type="NCBI Taxonomy" id="2527999"/>
    <lineage>
        <taxon>Bacteria</taxon>
        <taxon>Pseudomonadati</taxon>
        <taxon>Planctomycetota</taxon>
        <taxon>Planctomycetia</taxon>
        <taxon>Pirellulales</taxon>
        <taxon>Pirellulaceae</taxon>
        <taxon>Rubripirellula</taxon>
    </lineage>
</organism>
<evidence type="ECO:0000256" key="1">
    <source>
        <dbReference type="SAM" id="Phobius"/>
    </source>
</evidence>
<keyword evidence="1" id="KW-0472">Membrane</keyword>
<feature type="transmembrane region" description="Helical" evidence="1">
    <location>
        <begin position="12"/>
        <end position="31"/>
    </location>
</feature>
<keyword evidence="3" id="KW-1185">Reference proteome</keyword>